<gene>
    <name evidence="3" type="ORF">MERR_LOCUS24648</name>
</gene>
<organism evidence="3 4">
    <name type="scientific">Microthlaspi erraticum</name>
    <dbReference type="NCBI Taxonomy" id="1685480"/>
    <lineage>
        <taxon>Eukaryota</taxon>
        <taxon>Viridiplantae</taxon>
        <taxon>Streptophyta</taxon>
        <taxon>Embryophyta</taxon>
        <taxon>Tracheophyta</taxon>
        <taxon>Spermatophyta</taxon>
        <taxon>Magnoliopsida</taxon>
        <taxon>eudicotyledons</taxon>
        <taxon>Gunneridae</taxon>
        <taxon>Pentapetalae</taxon>
        <taxon>rosids</taxon>
        <taxon>malvids</taxon>
        <taxon>Brassicales</taxon>
        <taxon>Brassicaceae</taxon>
        <taxon>Coluteocarpeae</taxon>
        <taxon>Microthlaspi</taxon>
    </lineage>
</organism>
<dbReference type="EMBL" id="CACVBM020001174">
    <property type="protein sequence ID" value="CAA7037413.1"/>
    <property type="molecule type" value="Genomic_DNA"/>
</dbReference>
<reference evidence="3" key="1">
    <citation type="submission" date="2020-01" db="EMBL/GenBank/DDBJ databases">
        <authorList>
            <person name="Mishra B."/>
        </authorList>
    </citation>
    <scope>NUCLEOTIDE SEQUENCE [LARGE SCALE GENOMIC DNA]</scope>
</reference>
<dbReference type="AlphaFoldDB" id="A0A6D2JCG8"/>
<keyword evidence="1" id="KW-0175">Coiled coil</keyword>
<evidence type="ECO:0000256" key="1">
    <source>
        <dbReference type="SAM" id="Coils"/>
    </source>
</evidence>
<accession>A0A6D2JCG8</accession>
<comment type="caution">
    <text evidence="3">The sequence shown here is derived from an EMBL/GenBank/DDBJ whole genome shotgun (WGS) entry which is preliminary data.</text>
</comment>
<dbReference type="Proteomes" id="UP000467841">
    <property type="component" value="Unassembled WGS sequence"/>
</dbReference>
<sequence>MESVPLAEHERLLGKHKTLLAKHETLLGEHETLIGNLEILEEKYGFTVEDVEKKQGELVVSRKEIEKWEKKFGELQMKLEKVEKAIDEMELLDDTGVDSGGSSTIAENLNVNDNNNAVSDKGVIEISDDEEEKERKSNGSRGDTQSSKFAFFL</sequence>
<feature type="region of interest" description="Disordered" evidence="2">
    <location>
        <begin position="97"/>
        <end position="153"/>
    </location>
</feature>
<keyword evidence="4" id="KW-1185">Reference proteome</keyword>
<protein>
    <submittedName>
        <fullName evidence="3">Uncharacterized protein</fullName>
    </submittedName>
</protein>
<dbReference type="OrthoDB" id="1113711at2759"/>
<evidence type="ECO:0000313" key="3">
    <source>
        <dbReference type="EMBL" id="CAA7037413.1"/>
    </source>
</evidence>
<evidence type="ECO:0000313" key="4">
    <source>
        <dbReference type="Proteomes" id="UP000467841"/>
    </source>
</evidence>
<feature type="coiled-coil region" evidence="1">
    <location>
        <begin position="51"/>
        <end position="92"/>
    </location>
</feature>
<proteinExistence type="predicted"/>
<evidence type="ECO:0000256" key="2">
    <source>
        <dbReference type="SAM" id="MobiDB-lite"/>
    </source>
</evidence>
<name>A0A6D2JCG8_9BRAS</name>
<feature type="compositionally biased region" description="Polar residues" evidence="2">
    <location>
        <begin position="139"/>
        <end position="153"/>
    </location>
</feature>